<dbReference type="AlphaFoldDB" id="A0A9N9DD63"/>
<keyword evidence="5" id="KW-1185">Reference proteome</keyword>
<dbReference type="EMBL" id="CAJVPS010007527">
    <property type="protein sequence ID" value="CAG8635697.1"/>
    <property type="molecule type" value="Genomic_DNA"/>
</dbReference>
<organism evidence="4 5">
    <name type="scientific">Ambispora leptoticha</name>
    <dbReference type="NCBI Taxonomy" id="144679"/>
    <lineage>
        <taxon>Eukaryota</taxon>
        <taxon>Fungi</taxon>
        <taxon>Fungi incertae sedis</taxon>
        <taxon>Mucoromycota</taxon>
        <taxon>Glomeromycotina</taxon>
        <taxon>Glomeromycetes</taxon>
        <taxon>Archaeosporales</taxon>
        <taxon>Ambisporaceae</taxon>
        <taxon>Ambispora</taxon>
    </lineage>
</organism>
<dbReference type="InterPro" id="IPR040463">
    <property type="entry name" value="BAP29/BAP31_N"/>
</dbReference>
<feature type="transmembrane region" description="Helical" evidence="2">
    <location>
        <begin position="35"/>
        <end position="55"/>
    </location>
</feature>
<sequence length="181" mass="21338">MTLYLSLVFALLVVELPFPSSWRRTAFRWISQSTIIAQLQYAFKILFIFVFILFADSLNRIWKVEQESAHASEHIHDVSDWIYLISFLNSQPNVCPDLGSIDSRREVGRDEEKTVDNESQLKKEIEILSSELEEEKKKSLDFNVLKKQASQQSDEYMRLAERYNELEKKVENRIEENKKDS</sequence>
<evidence type="ECO:0000256" key="2">
    <source>
        <dbReference type="SAM" id="Phobius"/>
    </source>
</evidence>
<evidence type="ECO:0000256" key="1">
    <source>
        <dbReference type="SAM" id="Coils"/>
    </source>
</evidence>
<gene>
    <name evidence="4" type="ORF">ALEPTO_LOCUS9534</name>
</gene>
<keyword evidence="2" id="KW-1133">Transmembrane helix</keyword>
<feature type="coiled-coil region" evidence="1">
    <location>
        <begin position="115"/>
        <end position="180"/>
    </location>
</feature>
<name>A0A9N9DD63_9GLOM</name>
<dbReference type="OrthoDB" id="435607at2759"/>
<feature type="domain" description="BAP29/BAP31 transmembrane" evidence="3">
    <location>
        <begin position="1"/>
        <end position="76"/>
    </location>
</feature>
<evidence type="ECO:0000313" key="4">
    <source>
        <dbReference type="EMBL" id="CAG8635697.1"/>
    </source>
</evidence>
<dbReference type="Pfam" id="PF05529">
    <property type="entry name" value="Bap31"/>
    <property type="match status" value="1"/>
</dbReference>
<keyword evidence="2" id="KW-0812">Transmembrane</keyword>
<keyword evidence="1" id="KW-0175">Coiled coil</keyword>
<evidence type="ECO:0000259" key="3">
    <source>
        <dbReference type="Pfam" id="PF05529"/>
    </source>
</evidence>
<comment type="caution">
    <text evidence="4">The sequence shown here is derived from an EMBL/GenBank/DDBJ whole genome shotgun (WGS) entry which is preliminary data.</text>
</comment>
<keyword evidence="2" id="KW-0472">Membrane</keyword>
<reference evidence="4" key="1">
    <citation type="submission" date="2021-06" db="EMBL/GenBank/DDBJ databases">
        <authorList>
            <person name="Kallberg Y."/>
            <person name="Tangrot J."/>
            <person name="Rosling A."/>
        </authorList>
    </citation>
    <scope>NUCLEOTIDE SEQUENCE</scope>
    <source>
        <strain evidence="4">FL130A</strain>
    </source>
</reference>
<evidence type="ECO:0000313" key="5">
    <source>
        <dbReference type="Proteomes" id="UP000789508"/>
    </source>
</evidence>
<dbReference type="Proteomes" id="UP000789508">
    <property type="component" value="Unassembled WGS sequence"/>
</dbReference>
<accession>A0A9N9DD63</accession>
<proteinExistence type="predicted"/>
<protein>
    <submittedName>
        <fullName evidence="4">13261_t:CDS:1</fullName>
    </submittedName>
</protein>